<dbReference type="AlphaFoldDB" id="A0AAV7X3Z7"/>
<feature type="compositionally biased region" description="Polar residues" evidence="1">
    <location>
        <begin position="57"/>
        <end position="68"/>
    </location>
</feature>
<keyword evidence="3" id="KW-1185">Reference proteome</keyword>
<feature type="compositionally biased region" description="Polar residues" evidence="1">
    <location>
        <begin position="254"/>
        <end position="272"/>
    </location>
</feature>
<comment type="caution">
    <text evidence="2">The sequence shown here is derived from an EMBL/GenBank/DDBJ whole genome shotgun (WGS) entry which is preliminary data.</text>
</comment>
<feature type="region of interest" description="Disordered" evidence="1">
    <location>
        <begin position="254"/>
        <end position="274"/>
    </location>
</feature>
<feature type="compositionally biased region" description="Basic and acidic residues" evidence="1">
    <location>
        <begin position="161"/>
        <end position="189"/>
    </location>
</feature>
<feature type="compositionally biased region" description="Basic and acidic residues" evidence="1">
    <location>
        <begin position="95"/>
        <end position="109"/>
    </location>
</feature>
<name>A0AAV7X3Z7_9NEOP</name>
<organism evidence="2 3">
    <name type="scientific">Megalurothrips usitatus</name>
    <name type="common">bean blossom thrips</name>
    <dbReference type="NCBI Taxonomy" id="439358"/>
    <lineage>
        <taxon>Eukaryota</taxon>
        <taxon>Metazoa</taxon>
        <taxon>Ecdysozoa</taxon>
        <taxon>Arthropoda</taxon>
        <taxon>Hexapoda</taxon>
        <taxon>Insecta</taxon>
        <taxon>Pterygota</taxon>
        <taxon>Neoptera</taxon>
        <taxon>Paraneoptera</taxon>
        <taxon>Thysanoptera</taxon>
        <taxon>Terebrantia</taxon>
        <taxon>Thripoidea</taxon>
        <taxon>Thripidae</taxon>
        <taxon>Megalurothrips</taxon>
    </lineage>
</organism>
<accession>A0AAV7X3Z7</accession>
<protein>
    <submittedName>
        <fullName evidence="2">Uncharacterized protein</fullName>
    </submittedName>
</protein>
<proteinExistence type="predicted"/>
<feature type="compositionally biased region" description="Basic residues" evidence="1">
    <location>
        <begin position="111"/>
        <end position="120"/>
    </location>
</feature>
<reference evidence="2" key="1">
    <citation type="submission" date="2022-12" db="EMBL/GenBank/DDBJ databases">
        <title>Chromosome-level genome assembly of the bean flower thrips Megalurothrips usitatus.</title>
        <authorList>
            <person name="Ma L."/>
            <person name="Liu Q."/>
            <person name="Li H."/>
            <person name="Cai W."/>
        </authorList>
    </citation>
    <scope>NUCLEOTIDE SEQUENCE</scope>
    <source>
        <strain evidence="2">Cailab_2022a</strain>
    </source>
</reference>
<sequence>MQLTIDDVRSRLAELKTFVAHAGKQCEDTLEVVQTDEDLSKHNDGGTMESHVHISGDSENNPKQSAQTDSRHHGCRNGRGYYRPQAEGAPFRSPDNSKDDDGFTREFVQKARGHSKKKDHVSKQFTQKDEDHGTMGNWRGCDGHSSNVPSWRRRHLGASARSDHSQDDGRVTTEPVNKDKDFSKDDDGNPMHFGQIDKVQSEGDGCVLQPDTGLFKDKGLSTLPKAQRKEVMGHTKTQIRLKKNPATPMVEVSSELSETKNVSQGTSTSIASRETLENRQIPELHSKQPSPNQQPSVTADINVSAKRVESRSSPLNGKVVLLRNTQPWDSYTLNIGQIVVARYA</sequence>
<evidence type="ECO:0000313" key="3">
    <source>
        <dbReference type="Proteomes" id="UP001075354"/>
    </source>
</evidence>
<gene>
    <name evidence="2" type="ORF">ONE63_005011</name>
</gene>
<dbReference type="EMBL" id="JAPTSV010000016">
    <property type="protein sequence ID" value="KAJ1519755.1"/>
    <property type="molecule type" value="Genomic_DNA"/>
</dbReference>
<feature type="compositionally biased region" description="Basic and acidic residues" evidence="1">
    <location>
        <begin position="39"/>
        <end position="56"/>
    </location>
</feature>
<evidence type="ECO:0000256" key="1">
    <source>
        <dbReference type="SAM" id="MobiDB-lite"/>
    </source>
</evidence>
<dbReference type="Proteomes" id="UP001075354">
    <property type="component" value="Chromosome 16"/>
</dbReference>
<evidence type="ECO:0000313" key="2">
    <source>
        <dbReference type="EMBL" id="KAJ1519755.1"/>
    </source>
</evidence>
<feature type="region of interest" description="Disordered" evidence="1">
    <location>
        <begin position="39"/>
        <end position="220"/>
    </location>
</feature>